<dbReference type="Gene3D" id="3.40.50.10280">
    <property type="entry name" value="Methylene-tetrahydromethanopterin dehydrogenase, N-terminal domain"/>
    <property type="match status" value="1"/>
</dbReference>
<comment type="caution">
    <text evidence="1">The sequence shown here is derived from an EMBL/GenBank/DDBJ whole genome shotgun (WGS) entry which is preliminary data.</text>
</comment>
<keyword evidence="2" id="KW-1185">Reference proteome</keyword>
<name>A0A6V8PAE8_9ACTN</name>
<evidence type="ECO:0000313" key="1">
    <source>
        <dbReference type="EMBL" id="GFP29040.1"/>
    </source>
</evidence>
<gene>
    <name evidence="1" type="ORF">HKBW3S33_02456</name>
</gene>
<sequence length="32" mass="3635">MKKVLVQLDSDRLPSLFDRIVAYDADIDVVLS</sequence>
<dbReference type="InterPro" id="IPR037089">
    <property type="entry name" value="Methyl-teptahyd_DH_N_sf"/>
</dbReference>
<dbReference type="AlphaFoldDB" id="A0A6V8PAE8"/>
<evidence type="ECO:0000313" key="2">
    <source>
        <dbReference type="Proteomes" id="UP000591948"/>
    </source>
</evidence>
<dbReference type="Proteomes" id="UP000591948">
    <property type="component" value="Unassembled WGS sequence"/>
</dbReference>
<feature type="non-terminal residue" evidence="1">
    <location>
        <position position="32"/>
    </location>
</feature>
<protein>
    <submittedName>
        <fullName evidence="1">Uncharacterized protein</fullName>
    </submittedName>
</protein>
<dbReference type="InterPro" id="IPR046346">
    <property type="entry name" value="Aminoacid_DH-like_N_sf"/>
</dbReference>
<dbReference type="EMBL" id="BLRY01000593">
    <property type="protein sequence ID" value="GFP29040.1"/>
    <property type="molecule type" value="Genomic_DNA"/>
</dbReference>
<organism evidence="1 2">
    <name type="scientific">Candidatus Hakubella thermalkaliphila</name>
    <dbReference type="NCBI Taxonomy" id="2754717"/>
    <lineage>
        <taxon>Bacteria</taxon>
        <taxon>Bacillati</taxon>
        <taxon>Actinomycetota</taxon>
        <taxon>Actinomycetota incertae sedis</taxon>
        <taxon>Candidatus Hakubellales</taxon>
        <taxon>Candidatus Hakubellaceae</taxon>
        <taxon>Candidatus Hakubella</taxon>
    </lineage>
</organism>
<dbReference type="SUPFAM" id="SSF53223">
    <property type="entry name" value="Aminoacid dehydrogenase-like, N-terminal domain"/>
    <property type="match status" value="1"/>
</dbReference>
<proteinExistence type="predicted"/>
<accession>A0A6V8PAE8</accession>
<reference evidence="1 2" key="1">
    <citation type="journal article" date="2020" name="Front. Microbiol.">
        <title>Single-cell genomics of novel Actinobacteria with the Wood-Ljungdahl pathway discovered in a serpentinizing system.</title>
        <authorList>
            <person name="Merino N."/>
            <person name="Kawai M."/>
            <person name="Boyd E.S."/>
            <person name="Colman D.R."/>
            <person name="McGlynn S.E."/>
            <person name="Nealson K.H."/>
            <person name="Kurokawa K."/>
            <person name="Hongoh Y."/>
        </authorList>
    </citation>
    <scope>NUCLEOTIDE SEQUENCE [LARGE SCALE GENOMIC DNA]</scope>
    <source>
        <strain evidence="1 2">S33</strain>
    </source>
</reference>